<organism evidence="1 2">
    <name type="scientific">Planotetraspora kaengkrachanensis</name>
    <dbReference type="NCBI Taxonomy" id="575193"/>
    <lineage>
        <taxon>Bacteria</taxon>
        <taxon>Bacillati</taxon>
        <taxon>Actinomycetota</taxon>
        <taxon>Actinomycetes</taxon>
        <taxon>Streptosporangiales</taxon>
        <taxon>Streptosporangiaceae</taxon>
        <taxon>Planotetraspora</taxon>
    </lineage>
</organism>
<keyword evidence="2" id="KW-1185">Reference proteome</keyword>
<dbReference type="AlphaFoldDB" id="A0A8J3PXT7"/>
<accession>A0A8J3PXT7</accession>
<evidence type="ECO:0000313" key="1">
    <source>
        <dbReference type="EMBL" id="GIG83117.1"/>
    </source>
</evidence>
<dbReference type="RefSeq" id="WP_203886439.1">
    <property type="nucleotide sequence ID" value="NZ_BAABHH010000022.1"/>
</dbReference>
<gene>
    <name evidence="1" type="ORF">Pka01_62440</name>
</gene>
<evidence type="ECO:0000313" key="2">
    <source>
        <dbReference type="Proteomes" id="UP000630097"/>
    </source>
</evidence>
<comment type="caution">
    <text evidence="1">The sequence shown here is derived from an EMBL/GenBank/DDBJ whole genome shotgun (WGS) entry which is preliminary data.</text>
</comment>
<sequence length="157" mass="17939">MPLADWLQIVSVPLVVVALVLNGLQAREVGRQSKALGLSLDQGAYQSLVKSHTDFRFTFFYDDPEMLAWHLTTRGYPCTSEAENKRRLYVLIKIEVHEENYVKHLRGLLDSDVWDAWLNVIRADFAIPVFLEMWPPSRRYFAPAFAAFIDGEVLAPG</sequence>
<name>A0A8J3PXT7_9ACTN</name>
<dbReference type="Proteomes" id="UP000630097">
    <property type="component" value="Unassembled WGS sequence"/>
</dbReference>
<reference evidence="1 2" key="1">
    <citation type="submission" date="2021-01" db="EMBL/GenBank/DDBJ databases">
        <title>Whole genome shotgun sequence of Planotetraspora kaengkrachanensis NBRC 104272.</title>
        <authorList>
            <person name="Komaki H."/>
            <person name="Tamura T."/>
        </authorList>
    </citation>
    <scope>NUCLEOTIDE SEQUENCE [LARGE SCALE GENOMIC DNA]</scope>
    <source>
        <strain evidence="1 2">NBRC 104272</strain>
    </source>
</reference>
<protein>
    <submittedName>
        <fullName evidence="1">Uncharacterized protein</fullName>
    </submittedName>
</protein>
<proteinExistence type="predicted"/>
<dbReference type="EMBL" id="BONV01000036">
    <property type="protein sequence ID" value="GIG83117.1"/>
    <property type="molecule type" value="Genomic_DNA"/>
</dbReference>